<evidence type="ECO:0000256" key="6">
    <source>
        <dbReference type="ARBA" id="ARBA00023242"/>
    </source>
</evidence>
<keyword evidence="9" id="KW-1185">Reference proteome</keyword>
<name>A0A423VIP7_9PEZI</name>
<evidence type="ECO:0000256" key="4">
    <source>
        <dbReference type="ARBA" id="ARBA00023125"/>
    </source>
</evidence>
<dbReference type="SMART" id="SM00906">
    <property type="entry name" value="Fungal_trans"/>
    <property type="match status" value="1"/>
</dbReference>
<dbReference type="Proteomes" id="UP000285146">
    <property type="component" value="Unassembled WGS sequence"/>
</dbReference>
<dbReference type="GO" id="GO:0008270">
    <property type="term" value="F:zinc ion binding"/>
    <property type="evidence" value="ECO:0007669"/>
    <property type="project" value="InterPro"/>
</dbReference>
<reference evidence="8 9" key="1">
    <citation type="submission" date="2015-09" db="EMBL/GenBank/DDBJ databases">
        <title>Host preference determinants of Valsa canker pathogens revealed by comparative genomics.</title>
        <authorList>
            <person name="Yin Z."/>
            <person name="Huang L."/>
        </authorList>
    </citation>
    <scope>NUCLEOTIDE SEQUENCE [LARGE SCALE GENOMIC DNA]</scope>
    <source>
        <strain evidence="8 9">SXYLt</strain>
    </source>
</reference>
<keyword evidence="1" id="KW-0479">Metal-binding</keyword>
<dbReference type="InParanoid" id="A0A423VIP7"/>
<dbReference type="InterPro" id="IPR007219">
    <property type="entry name" value="XnlR_reg_dom"/>
</dbReference>
<dbReference type="Pfam" id="PF04082">
    <property type="entry name" value="Fungal_trans"/>
    <property type="match status" value="1"/>
</dbReference>
<sequence>MKEECVYELEPSRSRRQTCQVQTARSAIQTSPVSAGETLAEEPSVTAILDTVELIDPHLRNEDSQAVAYMHKCKILARAIKAQRAPSWPCPPTTDLPTRELADKLIDLYLQTIESVYHIVHIPTFREQYAALWASSEPKSDQAFIVQLKLVLALGAVTYDDDFSLRIQAIRWIYEAQTFLSEPIFKSRLRIQTLQTRILLVLAEELVDVGGDSVWISAGSLIRTAITMGLHRDPSHLPKMEPCTGEMRRRLWNTILEVSLQVSIAKGCPPLISSGDFDTQGPSNLEDEYLTAHPADVSYESNNSVNRRNLIANALRLTFPVRLKVVKLLNGLESGGGTYEDALKLDAEVRTAFKELRRNLQACRTDNDLQSSKRPNFAIQVLDVIMHRYLSSLHMPFFGISLHESAYAFSRKVVIDTAVKIWCATWPSTSINSADIPGTTTADEDNLFPRFVSNSSGFFRTVAVQAASVISAELIAQVQEDQGLNPTPLRRDLLSVVEEAKTWHLRTIQSGETSAKGHLLATWMAAQLEGLRKGLDRDQLGRFLVEAAERSGEISLPILEGLERTTRVGDMRQGVNGMGTPVAEGRSDILPGLTGEWDFTMPDAIFTDSDGSPDWSFGVGTMQGLSFW</sequence>
<evidence type="ECO:0000256" key="3">
    <source>
        <dbReference type="ARBA" id="ARBA00023015"/>
    </source>
</evidence>
<keyword evidence="2" id="KW-0862">Zinc</keyword>
<dbReference type="GO" id="GO:0000978">
    <property type="term" value="F:RNA polymerase II cis-regulatory region sequence-specific DNA binding"/>
    <property type="evidence" value="ECO:0007669"/>
    <property type="project" value="TreeGrafter"/>
</dbReference>
<protein>
    <recommendedName>
        <fullName evidence="7">Xylanolytic transcriptional activator regulatory domain-containing protein</fullName>
    </recommendedName>
</protein>
<dbReference type="GO" id="GO:0005634">
    <property type="term" value="C:nucleus"/>
    <property type="evidence" value="ECO:0007669"/>
    <property type="project" value="TreeGrafter"/>
</dbReference>
<feature type="domain" description="Xylanolytic transcriptional activator regulatory" evidence="7">
    <location>
        <begin position="214"/>
        <end position="288"/>
    </location>
</feature>
<evidence type="ECO:0000313" key="9">
    <source>
        <dbReference type="Proteomes" id="UP000285146"/>
    </source>
</evidence>
<dbReference type="AlphaFoldDB" id="A0A423VIP7"/>
<keyword evidence="3" id="KW-0805">Transcription regulation</keyword>
<dbReference type="CDD" id="cd12148">
    <property type="entry name" value="fungal_TF_MHR"/>
    <property type="match status" value="1"/>
</dbReference>
<dbReference type="OrthoDB" id="4337792at2759"/>
<accession>A0A423VIP7</accession>
<dbReference type="InterPro" id="IPR051430">
    <property type="entry name" value="Fungal_TF_Env_Response"/>
</dbReference>
<evidence type="ECO:0000256" key="2">
    <source>
        <dbReference type="ARBA" id="ARBA00022833"/>
    </source>
</evidence>
<dbReference type="PANTHER" id="PTHR31944:SF131">
    <property type="entry name" value="HEME-RESPONSIVE ZINC FINGER TRANSCRIPTION FACTOR HAP1"/>
    <property type="match status" value="1"/>
</dbReference>
<dbReference type="GO" id="GO:0001228">
    <property type="term" value="F:DNA-binding transcription activator activity, RNA polymerase II-specific"/>
    <property type="evidence" value="ECO:0007669"/>
    <property type="project" value="TreeGrafter"/>
</dbReference>
<evidence type="ECO:0000256" key="5">
    <source>
        <dbReference type="ARBA" id="ARBA00023163"/>
    </source>
</evidence>
<dbReference type="PANTHER" id="PTHR31944">
    <property type="entry name" value="HEME-RESPONSIVE ZINC FINGER TRANSCRIPTION FACTOR HAP1"/>
    <property type="match status" value="1"/>
</dbReference>
<evidence type="ECO:0000259" key="7">
    <source>
        <dbReference type="SMART" id="SM00906"/>
    </source>
</evidence>
<dbReference type="EMBL" id="LKEB01000095">
    <property type="protein sequence ID" value="ROV90821.1"/>
    <property type="molecule type" value="Genomic_DNA"/>
</dbReference>
<dbReference type="STRING" id="1230097.A0A423VIP7"/>
<proteinExistence type="predicted"/>
<keyword evidence="5" id="KW-0804">Transcription</keyword>
<gene>
    <name evidence="8" type="ORF">VPNG_09841</name>
</gene>
<keyword evidence="6" id="KW-0539">Nucleus</keyword>
<evidence type="ECO:0000313" key="8">
    <source>
        <dbReference type="EMBL" id="ROV90821.1"/>
    </source>
</evidence>
<keyword evidence="4" id="KW-0238">DNA-binding</keyword>
<comment type="caution">
    <text evidence="8">The sequence shown here is derived from an EMBL/GenBank/DDBJ whole genome shotgun (WGS) entry which is preliminary data.</text>
</comment>
<organism evidence="8 9">
    <name type="scientific">Cytospora leucostoma</name>
    <dbReference type="NCBI Taxonomy" id="1230097"/>
    <lineage>
        <taxon>Eukaryota</taxon>
        <taxon>Fungi</taxon>
        <taxon>Dikarya</taxon>
        <taxon>Ascomycota</taxon>
        <taxon>Pezizomycotina</taxon>
        <taxon>Sordariomycetes</taxon>
        <taxon>Sordariomycetidae</taxon>
        <taxon>Diaporthales</taxon>
        <taxon>Cytosporaceae</taxon>
        <taxon>Cytospora</taxon>
    </lineage>
</organism>
<evidence type="ECO:0000256" key="1">
    <source>
        <dbReference type="ARBA" id="ARBA00022723"/>
    </source>
</evidence>
<dbReference type="GO" id="GO:0006351">
    <property type="term" value="P:DNA-templated transcription"/>
    <property type="evidence" value="ECO:0007669"/>
    <property type="project" value="InterPro"/>
</dbReference>